<dbReference type="EMBL" id="CP062983">
    <property type="protein sequence ID" value="QPC81067.1"/>
    <property type="molecule type" value="Genomic_DNA"/>
</dbReference>
<name>A0A7S8E644_9CHLR</name>
<evidence type="ECO:0000313" key="2">
    <source>
        <dbReference type="Proteomes" id="UP000594468"/>
    </source>
</evidence>
<protein>
    <recommendedName>
        <fullName evidence="3">Phage protein</fullName>
    </recommendedName>
</protein>
<evidence type="ECO:0000313" key="1">
    <source>
        <dbReference type="EMBL" id="QPC81067.1"/>
    </source>
</evidence>
<dbReference type="Proteomes" id="UP000594468">
    <property type="component" value="Chromosome"/>
</dbReference>
<dbReference type="KEGG" id="pmet:G4Y79_15290"/>
<proteinExistence type="predicted"/>
<dbReference type="AlphaFoldDB" id="A0A7S8E644"/>
<evidence type="ECO:0008006" key="3">
    <source>
        <dbReference type="Google" id="ProtNLM"/>
    </source>
</evidence>
<gene>
    <name evidence="1" type="ORF">G4Y79_15290</name>
</gene>
<sequence length="121" mass="13739">MRPETQRMMQRAVLRRLTQTCEIRRNHAPVPDGYGGYQEPRGYDRIVSACFLVTDSRRQRDAGVAGADVGQVFYVLQLPYDTDIQDGDVVIVDDKQFEVAQAVVEHSNDVMRQARLVRAGE</sequence>
<organism evidence="1 2">
    <name type="scientific">Phototrophicus methaneseepsis</name>
    <dbReference type="NCBI Taxonomy" id="2710758"/>
    <lineage>
        <taxon>Bacteria</taxon>
        <taxon>Bacillati</taxon>
        <taxon>Chloroflexota</taxon>
        <taxon>Candidatus Thermofontia</taxon>
        <taxon>Phototrophicales</taxon>
        <taxon>Phototrophicaceae</taxon>
        <taxon>Phototrophicus</taxon>
    </lineage>
</organism>
<accession>A0A7S8E644</accession>
<keyword evidence="2" id="KW-1185">Reference proteome</keyword>
<dbReference type="RefSeq" id="WP_195169140.1">
    <property type="nucleotide sequence ID" value="NZ_CP062983.1"/>
</dbReference>
<reference evidence="1 2" key="1">
    <citation type="submission" date="2020-02" db="EMBL/GenBank/DDBJ databases">
        <authorList>
            <person name="Zheng R.K."/>
            <person name="Sun C.M."/>
        </authorList>
    </citation>
    <scope>NUCLEOTIDE SEQUENCE [LARGE SCALE GENOMIC DNA]</scope>
    <source>
        <strain evidence="2">rifampicinis</strain>
    </source>
</reference>